<comment type="caution">
    <text evidence="1">The sequence shown here is derived from an EMBL/GenBank/DDBJ whole genome shotgun (WGS) entry which is preliminary data.</text>
</comment>
<keyword evidence="2" id="KW-1185">Reference proteome</keyword>
<name>A0A4Q7M8V4_9MICO</name>
<evidence type="ECO:0000313" key="1">
    <source>
        <dbReference type="EMBL" id="RZS64545.1"/>
    </source>
</evidence>
<reference evidence="1 2" key="1">
    <citation type="submission" date="2019-02" db="EMBL/GenBank/DDBJ databases">
        <title>Genomic Encyclopedia of Type Strains, Phase IV (KMG-IV): sequencing the most valuable type-strain genomes for metagenomic binning, comparative biology and taxonomic classification.</title>
        <authorList>
            <person name="Goeker M."/>
        </authorList>
    </citation>
    <scope>NUCLEOTIDE SEQUENCE [LARGE SCALE GENOMIC DNA]</scope>
    <source>
        <strain evidence="1 2">DSM 43045</strain>
    </source>
</reference>
<organism evidence="1 2">
    <name type="scientific">Agromyces ramosus</name>
    <dbReference type="NCBI Taxonomy" id="33879"/>
    <lineage>
        <taxon>Bacteria</taxon>
        <taxon>Bacillati</taxon>
        <taxon>Actinomycetota</taxon>
        <taxon>Actinomycetes</taxon>
        <taxon>Micrococcales</taxon>
        <taxon>Microbacteriaceae</taxon>
        <taxon>Agromyces</taxon>
    </lineage>
</organism>
<gene>
    <name evidence="1" type="ORF">EV187_2932</name>
</gene>
<sequence length="266" mass="29196">MELLNISPVPYLPSTMWLVFRALADTPDLNRAELIDAVCPSSMLGEKLKEPAHVSRAIDALVTFEMLVTDDGNAYRSIGNLDLGTFTRELRRRTLVSGNESNSPDDLVRALQWLVEQSPIKTLEFPTGNGVFVNDTRWNSFTYWATFLGFARDWPLDARERSVDPTAAVYDAIFYPFGGPLPGGVLELGSLLQHLRSELPILYSTEHDGVATVLPSTAFALRSLAARGHIRLERTADAQSVIRFPAGAGAKGEDYFSHVTVLGAAS</sequence>
<dbReference type="RefSeq" id="WP_130353761.1">
    <property type="nucleotide sequence ID" value="NZ_SGWY01000003.1"/>
</dbReference>
<evidence type="ECO:0000313" key="2">
    <source>
        <dbReference type="Proteomes" id="UP000293289"/>
    </source>
</evidence>
<dbReference type="OrthoDB" id="3820455at2"/>
<dbReference type="Proteomes" id="UP000293289">
    <property type="component" value="Unassembled WGS sequence"/>
</dbReference>
<accession>A0A4Q7M8V4</accession>
<proteinExistence type="predicted"/>
<dbReference type="AlphaFoldDB" id="A0A4Q7M8V4"/>
<dbReference type="EMBL" id="SGWY01000003">
    <property type="protein sequence ID" value="RZS64545.1"/>
    <property type="molecule type" value="Genomic_DNA"/>
</dbReference>
<protein>
    <submittedName>
        <fullName evidence="1">Uncharacterized protein</fullName>
    </submittedName>
</protein>